<comment type="caution">
    <text evidence="1">The sequence shown here is derived from an EMBL/GenBank/DDBJ whole genome shotgun (WGS) entry which is preliminary data.</text>
</comment>
<dbReference type="Proteomes" id="UP000285310">
    <property type="component" value="Unassembled WGS sequence"/>
</dbReference>
<dbReference type="EMBL" id="AYKG01000068">
    <property type="protein sequence ID" value="ROO24156.1"/>
    <property type="molecule type" value="Genomic_DNA"/>
</dbReference>
<evidence type="ECO:0000313" key="1">
    <source>
        <dbReference type="EMBL" id="ROO24156.1"/>
    </source>
</evidence>
<proteinExistence type="predicted"/>
<accession>A0A423PF07</accession>
<sequence>MSQHARQPIDLYRVYHHDAEAATRFLGDVVDIVDRVEQTLGYEGLSSAALQWETADLYALQRLALRYAETALDKSDWITLHRYVAQLAVADGAQSPWPWQAMDLMGFALSDYLADRPAAGDPLLHEIVAVTRQGAADAIHDVYRRSRCNLYDAIRSDRAQDGMLDDLCETVIARRPNRATETPAGT</sequence>
<dbReference type="AlphaFoldDB" id="A0A423PF07"/>
<organism evidence="1 2">
    <name type="scientific">Salinisphaera japonica YTM-1</name>
    <dbReference type="NCBI Taxonomy" id="1209778"/>
    <lineage>
        <taxon>Bacteria</taxon>
        <taxon>Pseudomonadati</taxon>
        <taxon>Pseudomonadota</taxon>
        <taxon>Gammaproteobacteria</taxon>
        <taxon>Salinisphaerales</taxon>
        <taxon>Salinisphaeraceae</taxon>
        <taxon>Salinisphaera</taxon>
    </lineage>
</organism>
<protein>
    <submittedName>
        <fullName evidence="1">Uncharacterized protein</fullName>
    </submittedName>
</protein>
<gene>
    <name evidence="1" type="ORF">SAJA_14650</name>
</gene>
<evidence type="ECO:0000313" key="2">
    <source>
        <dbReference type="Proteomes" id="UP000285310"/>
    </source>
</evidence>
<keyword evidence="2" id="KW-1185">Reference proteome</keyword>
<dbReference type="RefSeq" id="WP_123659369.1">
    <property type="nucleotide sequence ID" value="NZ_AYKG01000068.1"/>
</dbReference>
<dbReference type="OrthoDB" id="9845151at2"/>
<name>A0A423PF07_9GAMM</name>
<dbReference type="InParanoid" id="A0A423PF07"/>
<reference evidence="1 2" key="1">
    <citation type="submission" date="2013-10" db="EMBL/GenBank/DDBJ databases">
        <title>Salinisphaera japonica YTM-1 Genome Sequencing.</title>
        <authorList>
            <person name="Lai Q."/>
            <person name="Li C."/>
            <person name="Shao Z."/>
        </authorList>
    </citation>
    <scope>NUCLEOTIDE SEQUENCE [LARGE SCALE GENOMIC DNA]</scope>
    <source>
        <strain evidence="1 2">YTM-1</strain>
    </source>
</reference>